<protein>
    <submittedName>
        <fullName evidence="1">F-box-like family protein</fullName>
    </submittedName>
</protein>
<dbReference type="EMBL" id="MK500544">
    <property type="protein sequence ID" value="QBK91538.1"/>
    <property type="molecule type" value="Genomic_DNA"/>
</dbReference>
<name>A0A481Z6S1_9VIRU</name>
<gene>
    <name evidence="1" type="ORF">LCPAC302_01580</name>
</gene>
<accession>A0A481Z6S1</accession>
<organism evidence="1">
    <name type="scientific">Pithovirus LCPAC302</name>
    <dbReference type="NCBI Taxonomy" id="2506593"/>
    <lineage>
        <taxon>Viruses</taxon>
        <taxon>Pithoviruses</taxon>
    </lineage>
</organism>
<evidence type="ECO:0000313" key="1">
    <source>
        <dbReference type="EMBL" id="QBK91538.1"/>
    </source>
</evidence>
<sequence length="161" mass="18658">MNQEYLTSLPRGALWNIAIKMNEEELANLCKTNTKLKERICGSNGFWLFKIEREFGDISIPRDLQDKFRNNAKGMYDNLVLIDQLKDQPKNVLWSISNHLSIDEILTLCKINPKLNLKLCGNTGFWLNRIRLDFPGVQISEELKTRCSNNYKCIYMVLAGN</sequence>
<reference evidence="1" key="1">
    <citation type="journal article" date="2019" name="MBio">
        <title>Virus Genomes from Deep Sea Sediments Expand the Ocean Megavirome and Support Independent Origins of Viral Gigantism.</title>
        <authorList>
            <person name="Backstrom D."/>
            <person name="Yutin N."/>
            <person name="Jorgensen S.L."/>
            <person name="Dharamshi J."/>
            <person name="Homa F."/>
            <person name="Zaremba-Niedwiedzka K."/>
            <person name="Spang A."/>
            <person name="Wolf Y.I."/>
            <person name="Koonin E.V."/>
            <person name="Ettema T.J."/>
        </authorList>
    </citation>
    <scope>NUCLEOTIDE SEQUENCE</scope>
</reference>
<proteinExistence type="predicted"/>